<sequence length="240" mass="24915">MPQPGRPLSATTTRTANLAPFCQCCCRQAVLVDRLSAVVYECRSLERLISRHEMHMRGTAAGSAKGAAHSRSASASGGASSAGTGVGEDGGEGGLLQGADGSNGAGAGGGSSRHRGGVASSRGRVIDVSEPSEEERARVESVVRAAEDPGYWVAASRDGNRESHYRGNALGATLIHELACFSRGDPTREAGGAAGVDKAYSTALPGILRRFRARVDAALPGMYVWWDEASLHITIRALIP</sequence>
<gene>
    <name evidence="2" type="ORF">MNEG_5561</name>
</gene>
<dbReference type="RefSeq" id="XP_013901415.1">
    <property type="nucleotide sequence ID" value="XM_014045961.1"/>
</dbReference>
<accession>A0A0D2N9U9</accession>
<dbReference type="Proteomes" id="UP000054498">
    <property type="component" value="Unassembled WGS sequence"/>
</dbReference>
<keyword evidence="3" id="KW-1185">Reference proteome</keyword>
<name>A0A0D2N9U9_9CHLO</name>
<feature type="compositionally biased region" description="Low complexity" evidence="1">
    <location>
        <begin position="60"/>
        <end position="83"/>
    </location>
</feature>
<dbReference type="KEGG" id="mng:MNEG_5561"/>
<reference evidence="2 3" key="1">
    <citation type="journal article" date="2013" name="BMC Genomics">
        <title>Reconstruction of the lipid metabolism for the microalga Monoraphidium neglectum from its genome sequence reveals characteristics suitable for biofuel production.</title>
        <authorList>
            <person name="Bogen C."/>
            <person name="Al-Dilaimi A."/>
            <person name="Albersmeier A."/>
            <person name="Wichmann J."/>
            <person name="Grundmann M."/>
            <person name="Rupp O."/>
            <person name="Lauersen K.J."/>
            <person name="Blifernez-Klassen O."/>
            <person name="Kalinowski J."/>
            <person name="Goesmann A."/>
            <person name="Mussgnug J.H."/>
            <person name="Kruse O."/>
        </authorList>
    </citation>
    <scope>NUCLEOTIDE SEQUENCE [LARGE SCALE GENOMIC DNA]</scope>
    <source>
        <strain evidence="2 3">SAG 48.87</strain>
    </source>
</reference>
<dbReference type="EMBL" id="KK101058">
    <property type="protein sequence ID" value="KIZ02396.1"/>
    <property type="molecule type" value="Genomic_DNA"/>
</dbReference>
<dbReference type="GeneID" id="25738438"/>
<feature type="compositionally biased region" description="Gly residues" evidence="1">
    <location>
        <begin position="84"/>
        <end position="111"/>
    </location>
</feature>
<proteinExistence type="predicted"/>
<evidence type="ECO:0000313" key="3">
    <source>
        <dbReference type="Proteomes" id="UP000054498"/>
    </source>
</evidence>
<protein>
    <submittedName>
        <fullName evidence="2">Uncharacterized protein</fullName>
    </submittedName>
</protein>
<organism evidence="2 3">
    <name type="scientific">Monoraphidium neglectum</name>
    <dbReference type="NCBI Taxonomy" id="145388"/>
    <lineage>
        <taxon>Eukaryota</taxon>
        <taxon>Viridiplantae</taxon>
        <taxon>Chlorophyta</taxon>
        <taxon>core chlorophytes</taxon>
        <taxon>Chlorophyceae</taxon>
        <taxon>CS clade</taxon>
        <taxon>Sphaeropleales</taxon>
        <taxon>Selenastraceae</taxon>
        <taxon>Monoraphidium</taxon>
    </lineage>
</organism>
<evidence type="ECO:0000313" key="2">
    <source>
        <dbReference type="EMBL" id="KIZ02396.1"/>
    </source>
</evidence>
<dbReference type="OrthoDB" id="2139710at2759"/>
<feature type="region of interest" description="Disordered" evidence="1">
    <location>
        <begin position="60"/>
        <end position="141"/>
    </location>
</feature>
<dbReference type="AlphaFoldDB" id="A0A0D2N9U9"/>
<evidence type="ECO:0000256" key="1">
    <source>
        <dbReference type="SAM" id="MobiDB-lite"/>
    </source>
</evidence>